<reference evidence="1 2" key="1">
    <citation type="submission" date="2018-11" db="EMBL/GenBank/DDBJ databases">
        <title>Flavobacterium sp. nov., YIM 102796 draft genome.</title>
        <authorList>
            <person name="Li G."/>
            <person name="Jiang Y."/>
        </authorList>
    </citation>
    <scope>NUCLEOTIDE SEQUENCE [LARGE SCALE GENOMIC DNA]</scope>
    <source>
        <strain evidence="1 2">YIM 102796</strain>
    </source>
</reference>
<evidence type="ECO:0000313" key="2">
    <source>
        <dbReference type="Proteomes" id="UP000268372"/>
    </source>
</evidence>
<protein>
    <submittedName>
        <fullName evidence="1">GAF domain-containing protein</fullName>
    </submittedName>
</protein>
<name>A0A3P1B3Y8_9FLAO</name>
<dbReference type="RefSeq" id="WP_124898742.1">
    <property type="nucleotide sequence ID" value="NZ_RQTJ01000007.1"/>
</dbReference>
<dbReference type="Proteomes" id="UP000268372">
    <property type="component" value="Unassembled WGS sequence"/>
</dbReference>
<comment type="caution">
    <text evidence="1">The sequence shown here is derived from an EMBL/GenBank/DDBJ whole genome shotgun (WGS) entry which is preliminary data.</text>
</comment>
<sequence>MSDELNLGIDYFNQSPFYSVISFHKVIDALKEIAKETETPYRAIYAQSLLAEVAKVPELYDGITSRKLIYNNLPLIHNLLADLFPTALTANEIKAVSLPFQNFNFNFTQRFQKIISEAGEDFEINFRDFNNDQYYIFSCCLILNSCYGENFDLSRPMFYDIPDKNGVIKHYRITFNGDFTELIPTDKALKITQDDIKVLKRSYNDISVWKEKFPIHSWILKGFGIITLTDVTIENTISSIKTNLLKPGQEGMSLAEGKQIFRSIFKEKSIDYGIFFVNDVLYDFIELPLVVNFKSYFHVSATVSKEILSAAKKFFKQFNNTVDYYCVTDILELYNHKEWIPYLDYLQTKGIRSFILAPIKKTDSYQAYVEITSSIPFALHTVNANKLNDVMPLINDTFIKYQIDIKNELDAIIQREYTAFHPSVNWKFEEQAKNYYFAKTHKTETVLKEIEFENIFPLYGETDIQSSTKFRNKAMLTDLRRQLKEIMNVLEFIKPKEENLLFQQRINEIVFFQNQLKTHQFVAEAQIHRYIIDTIHPLFKQLSEKEEYHNIIQKYNKQLDEKHQRFWHQRKKYDLAIQTVNKLLTDVLDSEQTAVQTVYPHYFERFRTDGVEHNLYIGSSISPTQIYDSMYLYNLRLWQLQVMCKVVIMHQDLKQNLSFDMDLTSLILVYNEPIFIKFRLDEKRFDVENNDDIRFEVIKKRLAKAMVKNTNERLVQANKLTIVYLNETDKKDYLSYIDFLKNQDYFIGETEDITVEDLQDITDLKALRVTINTHFNNDNFKIFSYTNYVDYLTKFV</sequence>
<dbReference type="AlphaFoldDB" id="A0A3P1B3Y8"/>
<dbReference type="OrthoDB" id="627374at2"/>
<proteinExistence type="predicted"/>
<keyword evidence="2" id="KW-1185">Reference proteome</keyword>
<evidence type="ECO:0000313" key="1">
    <source>
        <dbReference type="EMBL" id="RRA95728.1"/>
    </source>
</evidence>
<gene>
    <name evidence="1" type="ORF">EG242_04640</name>
</gene>
<organism evidence="1 2">
    <name type="scientific">Paenimyroides viscosum</name>
    <dbReference type="NCBI Taxonomy" id="2488729"/>
    <lineage>
        <taxon>Bacteria</taxon>
        <taxon>Pseudomonadati</taxon>
        <taxon>Bacteroidota</taxon>
        <taxon>Flavobacteriia</taxon>
        <taxon>Flavobacteriales</taxon>
        <taxon>Flavobacteriaceae</taxon>
        <taxon>Paenimyroides</taxon>
    </lineage>
</organism>
<dbReference type="EMBL" id="RQTJ01000007">
    <property type="protein sequence ID" value="RRA95728.1"/>
    <property type="molecule type" value="Genomic_DNA"/>
</dbReference>
<accession>A0A3P1B3Y8</accession>